<keyword evidence="3" id="KW-0862">Zinc</keyword>
<feature type="domain" description="RING-type" evidence="6">
    <location>
        <begin position="98"/>
        <end position="137"/>
    </location>
</feature>
<keyword evidence="1" id="KW-0479">Metal-binding</keyword>
<dbReference type="PROSITE" id="PS50089">
    <property type="entry name" value="ZF_RING_2"/>
    <property type="match status" value="1"/>
</dbReference>
<feature type="transmembrane region" description="Helical" evidence="5">
    <location>
        <begin position="192"/>
        <end position="209"/>
    </location>
</feature>
<dbReference type="AlphaFoldDB" id="A0AAV9JX11"/>
<sequence length="292" mass="31659">MKWLTYLKLAYLPSQDTGPEQDELAADLYYLVDSVPSIPADASTLLIVLVIISLLVLAVLECLQQYRQHLARALVAPAKAISSILSSVPRGDVPSEPCPICKGIFKRPVRWTLCNHVFCESCIRSALSHNDGCPLCTHQLFATLQQEDQCTGRPRRYVLRLLLLVAHCSLILTICTSVDISGTATASSSHNALLLVATLTTCCALVLWIACATGLRSTKNLLHVGGVLIMPVLDLLIRAKEHAEMESKVLCVLLLFAAVPVCALLVEEGYKEAREGVQWSRGAVSEVASAGQ</sequence>
<comment type="caution">
    <text evidence="7">The sequence shown here is derived from an EMBL/GenBank/DDBJ whole genome shotgun (WGS) entry which is preliminary data.</text>
</comment>
<evidence type="ECO:0000256" key="2">
    <source>
        <dbReference type="ARBA" id="ARBA00022771"/>
    </source>
</evidence>
<evidence type="ECO:0000313" key="7">
    <source>
        <dbReference type="EMBL" id="KAK4549576.1"/>
    </source>
</evidence>
<evidence type="ECO:0000256" key="3">
    <source>
        <dbReference type="ARBA" id="ARBA00022833"/>
    </source>
</evidence>
<accession>A0AAV9JX11</accession>
<protein>
    <recommendedName>
        <fullName evidence="6">RING-type domain-containing protein</fullName>
    </recommendedName>
</protein>
<dbReference type="EMBL" id="JAVFHQ010000004">
    <property type="protein sequence ID" value="KAK4549576.1"/>
    <property type="molecule type" value="Genomic_DNA"/>
</dbReference>
<keyword evidence="8" id="KW-1185">Reference proteome</keyword>
<evidence type="ECO:0000256" key="1">
    <source>
        <dbReference type="ARBA" id="ARBA00022723"/>
    </source>
</evidence>
<dbReference type="Gene3D" id="3.30.40.10">
    <property type="entry name" value="Zinc/RING finger domain, C3HC4 (zinc finger)"/>
    <property type="match status" value="1"/>
</dbReference>
<feature type="transmembrane region" description="Helical" evidence="5">
    <location>
        <begin position="42"/>
        <end position="63"/>
    </location>
</feature>
<organism evidence="7 8">
    <name type="scientific">Oleoguttula mirabilis</name>
    <dbReference type="NCBI Taxonomy" id="1507867"/>
    <lineage>
        <taxon>Eukaryota</taxon>
        <taxon>Fungi</taxon>
        <taxon>Dikarya</taxon>
        <taxon>Ascomycota</taxon>
        <taxon>Pezizomycotina</taxon>
        <taxon>Dothideomycetes</taxon>
        <taxon>Dothideomycetidae</taxon>
        <taxon>Mycosphaerellales</taxon>
        <taxon>Teratosphaeriaceae</taxon>
        <taxon>Oleoguttula</taxon>
    </lineage>
</organism>
<evidence type="ECO:0000313" key="8">
    <source>
        <dbReference type="Proteomes" id="UP001324427"/>
    </source>
</evidence>
<evidence type="ECO:0000256" key="5">
    <source>
        <dbReference type="SAM" id="Phobius"/>
    </source>
</evidence>
<dbReference type="SMART" id="SM00184">
    <property type="entry name" value="RING"/>
    <property type="match status" value="1"/>
</dbReference>
<feature type="transmembrane region" description="Helical" evidence="5">
    <location>
        <begin position="245"/>
        <end position="266"/>
    </location>
</feature>
<dbReference type="InterPro" id="IPR013083">
    <property type="entry name" value="Znf_RING/FYVE/PHD"/>
</dbReference>
<dbReference type="Pfam" id="PF13923">
    <property type="entry name" value="zf-C3HC4_2"/>
    <property type="match status" value="1"/>
</dbReference>
<reference evidence="7 8" key="1">
    <citation type="submission" date="2021-11" db="EMBL/GenBank/DDBJ databases">
        <title>Black yeast isolated from Biological Soil Crust.</title>
        <authorList>
            <person name="Kurbessoian T."/>
        </authorList>
    </citation>
    <scope>NUCLEOTIDE SEQUENCE [LARGE SCALE GENOMIC DNA]</scope>
    <source>
        <strain evidence="7 8">CCFEE 5522</strain>
    </source>
</reference>
<keyword evidence="5" id="KW-1133">Transmembrane helix</keyword>
<keyword evidence="5" id="KW-0472">Membrane</keyword>
<dbReference type="InterPro" id="IPR001841">
    <property type="entry name" value="Znf_RING"/>
</dbReference>
<evidence type="ECO:0000256" key="4">
    <source>
        <dbReference type="PROSITE-ProRule" id="PRU00175"/>
    </source>
</evidence>
<evidence type="ECO:0000259" key="6">
    <source>
        <dbReference type="PROSITE" id="PS50089"/>
    </source>
</evidence>
<dbReference type="InterPro" id="IPR017907">
    <property type="entry name" value="Znf_RING_CS"/>
</dbReference>
<keyword evidence="5" id="KW-0812">Transmembrane</keyword>
<feature type="transmembrane region" description="Helical" evidence="5">
    <location>
        <begin position="221"/>
        <end position="239"/>
    </location>
</feature>
<dbReference type="SUPFAM" id="SSF57850">
    <property type="entry name" value="RING/U-box"/>
    <property type="match status" value="1"/>
</dbReference>
<dbReference type="PROSITE" id="PS00518">
    <property type="entry name" value="ZF_RING_1"/>
    <property type="match status" value="1"/>
</dbReference>
<name>A0AAV9JX11_9PEZI</name>
<gene>
    <name evidence="7" type="ORF">LTR36_006573</name>
</gene>
<proteinExistence type="predicted"/>
<feature type="transmembrane region" description="Helical" evidence="5">
    <location>
        <begin position="161"/>
        <end position="180"/>
    </location>
</feature>
<dbReference type="GO" id="GO:0008270">
    <property type="term" value="F:zinc ion binding"/>
    <property type="evidence" value="ECO:0007669"/>
    <property type="project" value="UniProtKB-KW"/>
</dbReference>
<keyword evidence="2 4" id="KW-0863">Zinc-finger</keyword>
<dbReference type="Proteomes" id="UP001324427">
    <property type="component" value="Unassembled WGS sequence"/>
</dbReference>